<sequence length="415" mass="44778">MTFTLTISALLFAVLAFTLRRNLGFLATAFWTMFPVYGVLLPEGIGLPALTAGLMLIAMMVAVRSRQRFSVPAPLIAGVILAVMVNARELLDPSELRGEGIRLLASVLSAAFVGFIGHTIQWKQGFAWGLLPGGIVLAIAEIMRVLSGGTIHASEVAFGINPIVLGQYAAIAAVVTAFQIFRTAWSRSMWLIFIVLAGGVVATGSRGPLLGLTVAFLYLLITRTQTDHRSRIPRIVALLLMLAVGTLIMMKLKIDFAGWFRVEDADRNAGSRIDAWGGAWTTITSDGLLGAGPGRYFEGTYGATVGLPDDPHNILLEIWSEFGLVLAIVLIVVMVLAWRTSAERGQAFVLLAVAVASVSGALATSLVFWMALALATSTQSLKNDKENVRRILDEYSDGSLKRVKKHKDPHGRGRY</sequence>
<feature type="transmembrane region" description="Helical" evidence="5">
    <location>
        <begin position="347"/>
        <end position="375"/>
    </location>
</feature>
<evidence type="ECO:0000256" key="3">
    <source>
        <dbReference type="ARBA" id="ARBA00022989"/>
    </source>
</evidence>
<evidence type="ECO:0000313" key="7">
    <source>
        <dbReference type="EMBL" id="MBP2399312.1"/>
    </source>
</evidence>
<feature type="transmembrane region" description="Helical" evidence="5">
    <location>
        <begin position="100"/>
        <end position="120"/>
    </location>
</feature>
<feature type="transmembrane region" description="Helical" evidence="5">
    <location>
        <begin position="322"/>
        <end position="341"/>
    </location>
</feature>
<organism evidence="7 8">
    <name type="scientific">Glutamicibacter protophormiae</name>
    <name type="common">Brevibacterium protophormiae</name>
    <dbReference type="NCBI Taxonomy" id="37930"/>
    <lineage>
        <taxon>Bacteria</taxon>
        <taxon>Bacillati</taxon>
        <taxon>Actinomycetota</taxon>
        <taxon>Actinomycetes</taxon>
        <taxon>Micrococcales</taxon>
        <taxon>Micrococcaceae</taxon>
        <taxon>Glutamicibacter</taxon>
    </lineage>
</organism>
<evidence type="ECO:0000256" key="2">
    <source>
        <dbReference type="ARBA" id="ARBA00022692"/>
    </source>
</evidence>
<evidence type="ECO:0000256" key="4">
    <source>
        <dbReference type="ARBA" id="ARBA00023136"/>
    </source>
</evidence>
<keyword evidence="8" id="KW-1185">Reference proteome</keyword>
<feature type="domain" description="O-antigen ligase-related" evidence="6">
    <location>
        <begin position="192"/>
        <end position="331"/>
    </location>
</feature>
<feature type="transmembrane region" description="Helical" evidence="5">
    <location>
        <begin position="190"/>
        <end position="220"/>
    </location>
</feature>
<keyword evidence="2 5" id="KW-0812">Transmembrane</keyword>
<accession>A0ABS4XSS6</accession>
<dbReference type="InterPro" id="IPR051533">
    <property type="entry name" value="WaaL-like"/>
</dbReference>
<name>A0ABS4XSS6_GLUPR</name>
<dbReference type="RefSeq" id="WP_188949995.1">
    <property type="nucleotide sequence ID" value="NZ_BMPH01000019.1"/>
</dbReference>
<dbReference type="Proteomes" id="UP001195422">
    <property type="component" value="Unassembled WGS sequence"/>
</dbReference>
<dbReference type="PANTHER" id="PTHR37422">
    <property type="entry name" value="TEICHURONIC ACID BIOSYNTHESIS PROTEIN TUAE"/>
    <property type="match status" value="1"/>
</dbReference>
<comment type="subcellular location">
    <subcellularLocation>
        <location evidence="1">Membrane</location>
        <topology evidence="1">Multi-pass membrane protein</topology>
    </subcellularLocation>
</comment>
<keyword evidence="7" id="KW-0436">Ligase</keyword>
<feature type="transmembrane region" description="Helical" evidence="5">
    <location>
        <begin position="127"/>
        <end position="146"/>
    </location>
</feature>
<dbReference type="GO" id="GO:0016874">
    <property type="term" value="F:ligase activity"/>
    <property type="evidence" value="ECO:0007669"/>
    <property type="project" value="UniProtKB-KW"/>
</dbReference>
<dbReference type="InterPro" id="IPR007016">
    <property type="entry name" value="O-antigen_ligase-rel_domated"/>
</dbReference>
<feature type="transmembrane region" description="Helical" evidence="5">
    <location>
        <begin position="44"/>
        <end position="62"/>
    </location>
</feature>
<keyword evidence="3 5" id="KW-1133">Transmembrane helix</keyword>
<reference evidence="7 8" key="1">
    <citation type="submission" date="2021-03" db="EMBL/GenBank/DDBJ databases">
        <title>Sequencing the genomes of 1000 actinobacteria strains.</title>
        <authorList>
            <person name="Klenk H.-P."/>
        </authorList>
    </citation>
    <scope>NUCLEOTIDE SEQUENCE [LARGE SCALE GENOMIC DNA]</scope>
    <source>
        <strain evidence="7 8">DSM 20168</strain>
    </source>
</reference>
<dbReference type="EMBL" id="JAGIOJ010000001">
    <property type="protein sequence ID" value="MBP2399312.1"/>
    <property type="molecule type" value="Genomic_DNA"/>
</dbReference>
<evidence type="ECO:0000313" key="8">
    <source>
        <dbReference type="Proteomes" id="UP001195422"/>
    </source>
</evidence>
<evidence type="ECO:0000259" key="6">
    <source>
        <dbReference type="Pfam" id="PF04932"/>
    </source>
</evidence>
<feature type="transmembrane region" description="Helical" evidence="5">
    <location>
        <begin position="158"/>
        <end position="178"/>
    </location>
</feature>
<evidence type="ECO:0000256" key="5">
    <source>
        <dbReference type="SAM" id="Phobius"/>
    </source>
</evidence>
<protein>
    <submittedName>
        <fullName evidence="7">O-antigen ligase</fullName>
    </submittedName>
</protein>
<feature type="transmembrane region" description="Helical" evidence="5">
    <location>
        <begin position="232"/>
        <end position="252"/>
    </location>
</feature>
<evidence type="ECO:0000256" key="1">
    <source>
        <dbReference type="ARBA" id="ARBA00004141"/>
    </source>
</evidence>
<gene>
    <name evidence="7" type="ORF">JOF39_002393</name>
</gene>
<proteinExistence type="predicted"/>
<comment type="caution">
    <text evidence="7">The sequence shown here is derived from an EMBL/GenBank/DDBJ whole genome shotgun (WGS) entry which is preliminary data.</text>
</comment>
<dbReference type="PANTHER" id="PTHR37422:SF13">
    <property type="entry name" value="LIPOPOLYSACCHARIDE BIOSYNTHESIS PROTEIN PA4999-RELATED"/>
    <property type="match status" value="1"/>
</dbReference>
<keyword evidence="4 5" id="KW-0472">Membrane</keyword>
<feature type="transmembrane region" description="Helical" evidence="5">
    <location>
        <begin position="69"/>
        <end position="88"/>
    </location>
</feature>
<dbReference type="Pfam" id="PF04932">
    <property type="entry name" value="Wzy_C"/>
    <property type="match status" value="1"/>
</dbReference>